<comment type="caution">
    <text evidence="3">The sequence shown here is derived from an EMBL/GenBank/DDBJ whole genome shotgun (WGS) entry which is preliminary data.</text>
</comment>
<dbReference type="InterPro" id="IPR041628">
    <property type="entry name" value="ChlI/MoxR_AAA_lid"/>
</dbReference>
<evidence type="ECO:0000313" key="3">
    <source>
        <dbReference type="EMBL" id="MBL0719293.1"/>
    </source>
</evidence>
<protein>
    <submittedName>
        <fullName evidence="3">Magnesium chelatase subunit D</fullName>
    </submittedName>
</protein>
<gene>
    <name evidence="3" type="ORF">JI742_05250</name>
</gene>
<reference evidence="3 4" key="1">
    <citation type="submission" date="2021-01" db="EMBL/GenBank/DDBJ databases">
        <title>Piscinibacter sp. Jin2 Genome sequencing and assembly.</title>
        <authorList>
            <person name="Kim I."/>
        </authorList>
    </citation>
    <scope>NUCLEOTIDE SEQUENCE [LARGE SCALE GENOMIC DNA]</scope>
    <source>
        <strain evidence="3 4">Jin2</strain>
    </source>
</reference>
<dbReference type="AlphaFoldDB" id="A0A9X0XG02"/>
<dbReference type="PANTHER" id="PTHR43473">
    <property type="entry name" value="MAGNESIUM-CHELATASE SUBUNIT CHLD, CHLOROPLASTIC"/>
    <property type="match status" value="1"/>
</dbReference>
<dbReference type="PROSITE" id="PS50234">
    <property type="entry name" value="VWFA"/>
    <property type="match status" value="1"/>
</dbReference>
<name>A0A9X0XG02_9BURK</name>
<dbReference type="EMBL" id="JAERRA010000001">
    <property type="protein sequence ID" value="MBL0719293.1"/>
    <property type="molecule type" value="Genomic_DNA"/>
</dbReference>
<dbReference type="Pfam" id="PF17863">
    <property type="entry name" value="AAA_lid_2"/>
    <property type="match status" value="1"/>
</dbReference>
<evidence type="ECO:0000313" key="4">
    <source>
        <dbReference type="Proteomes" id="UP000643207"/>
    </source>
</evidence>
<dbReference type="SUPFAM" id="SSF52540">
    <property type="entry name" value="P-loop containing nucleoside triphosphate hydrolases"/>
    <property type="match status" value="1"/>
</dbReference>
<dbReference type="NCBIfam" id="NF009943">
    <property type="entry name" value="PRK13406.1"/>
    <property type="match status" value="1"/>
</dbReference>
<accession>A0A9X0XG02</accession>
<dbReference type="PANTHER" id="PTHR43473:SF2">
    <property type="entry name" value="MAGNESIUM-CHELATASE SUBUNIT CHLD, CHLOROPLASTIC"/>
    <property type="match status" value="1"/>
</dbReference>
<feature type="compositionally biased region" description="Low complexity" evidence="1">
    <location>
        <begin position="269"/>
        <end position="282"/>
    </location>
</feature>
<dbReference type="RefSeq" id="WP_201826392.1">
    <property type="nucleotide sequence ID" value="NZ_JAERRA010000001.1"/>
</dbReference>
<sequence length="626" mass="64326">MKSAAGPDPAPRWAAALEAARLLAADDAGRLGGVWLRGPAGALREAWLAALRQAHPPGRPWRKLPQGIDENRLLGGLDLGASLQAGRPIDASGLLAEADGGLLLIAMAERLPARTAGVLAGVLDEGLLRVEREGRSRLQALRLRLVALDESEGEDPPLAPALADRLALCVDLRGLPDGLLRLPTPPLPWAASEAAAPLATEAALEALCASAEALGVAGLRAPAMAWRTASLRARCAGREQVLAEDLIAATGLVLAPRASRRPLPEAEETAAVPPEDTPSAEPANPPPAPPEAPSEASPDGAVTEQSDPQPPPTSADAEPDAAAPAEPADPSPPPQALQDRLLEAAETLLPGGLLQGLRSPAGRLRQAGRGGGQGGLVLADRGRPLPPRPGRPVGGLRLALLDTLRAAAPWQRLRSGPAGPGPQPLRVRPEDLRVQRHAGRRPTLTVFAVDASGSAALHRLAEAKGAVEGLLAECYVRRDQVALLAFRGQGCELLLPPTRSLVRAKRCLAGMVGGGGTPLATGLQAARALAAAERRRGSSPFLVVLSDGRANVALDGQGGRPQAMAEALTVARACQADGLPALFIDTSAQIHPATLGLAQALGARYLPLPARGSAGLVALVQQARPA</sequence>
<evidence type="ECO:0000256" key="1">
    <source>
        <dbReference type="SAM" id="MobiDB-lite"/>
    </source>
</evidence>
<dbReference type="Pfam" id="PF13519">
    <property type="entry name" value="VWA_2"/>
    <property type="match status" value="1"/>
</dbReference>
<dbReference type="Gene3D" id="3.40.50.410">
    <property type="entry name" value="von Willebrand factor, type A domain"/>
    <property type="match status" value="1"/>
</dbReference>
<dbReference type="Gene3D" id="3.40.50.300">
    <property type="entry name" value="P-loop containing nucleotide triphosphate hydrolases"/>
    <property type="match status" value="1"/>
</dbReference>
<proteinExistence type="predicted"/>
<feature type="compositionally biased region" description="Pro residues" evidence="1">
    <location>
        <begin position="283"/>
        <end position="292"/>
    </location>
</feature>
<dbReference type="InterPro" id="IPR002035">
    <property type="entry name" value="VWF_A"/>
</dbReference>
<keyword evidence="4" id="KW-1185">Reference proteome</keyword>
<feature type="compositionally biased region" description="Low complexity" evidence="1">
    <location>
        <begin position="314"/>
        <end position="326"/>
    </location>
</feature>
<organism evidence="3 4">
    <name type="scientific">Aquariibacter lacus</name>
    <dbReference type="NCBI Taxonomy" id="2801332"/>
    <lineage>
        <taxon>Bacteria</taxon>
        <taxon>Pseudomonadati</taxon>
        <taxon>Pseudomonadota</taxon>
        <taxon>Betaproteobacteria</taxon>
        <taxon>Burkholderiales</taxon>
        <taxon>Sphaerotilaceae</taxon>
        <taxon>Aquariibacter</taxon>
    </lineage>
</organism>
<dbReference type="SUPFAM" id="SSF53300">
    <property type="entry name" value="vWA-like"/>
    <property type="match status" value="1"/>
</dbReference>
<dbReference type="InterPro" id="IPR036465">
    <property type="entry name" value="vWFA_dom_sf"/>
</dbReference>
<dbReference type="SMART" id="SM00327">
    <property type="entry name" value="VWA"/>
    <property type="match status" value="1"/>
</dbReference>
<feature type="region of interest" description="Disordered" evidence="1">
    <location>
        <begin position="362"/>
        <end position="392"/>
    </location>
</feature>
<feature type="domain" description="VWFA" evidence="2">
    <location>
        <begin position="444"/>
        <end position="584"/>
    </location>
</feature>
<dbReference type="Proteomes" id="UP000643207">
    <property type="component" value="Unassembled WGS sequence"/>
</dbReference>
<dbReference type="Gene3D" id="1.10.8.80">
    <property type="entry name" value="Magnesium chelatase subunit I, C-Terminal domain"/>
    <property type="match status" value="1"/>
</dbReference>
<feature type="region of interest" description="Disordered" evidence="1">
    <location>
        <begin position="259"/>
        <end position="336"/>
    </location>
</feature>
<evidence type="ECO:0000259" key="2">
    <source>
        <dbReference type="PROSITE" id="PS50234"/>
    </source>
</evidence>
<dbReference type="InterPro" id="IPR027417">
    <property type="entry name" value="P-loop_NTPase"/>
</dbReference>